<evidence type="ECO:0000256" key="1">
    <source>
        <dbReference type="SAM" id="MobiDB-lite"/>
    </source>
</evidence>
<evidence type="ECO:0000313" key="2">
    <source>
        <dbReference type="EMBL" id="CAH66303.1"/>
    </source>
</evidence>
<reference evidence="2" key="1">
    <citation type="journal article" date="2002" name="Nature">
        <title>Sequence and analysis of rice chromosome 4.</title>
        <authorList>
            <person name="Feng Q."/>
            <person name="Zhang Y."/>
            <person name="Hao P."/>
            <person name="Wang S."/>
            <person name="Fu G."/>
            <person name="Huang Y."/>
            <person name="Li Y."/>
            <person name="Zhu J."/>
            <person name="Liu Y."/>
            <person name="Hu X."/>
            <person name="Jia P."/>
            <person name="Zhang Y."/>
            <person name="Zhao Q."/>
            <person name="Ying K."/>
            <person name="Yu S."/>
            <person name="Tang Y."/>
            <person name="Weng Q."/>
            <person name="Zhang L."/>
            <person name="Lu Y."/>
            <person name="Mu J."/>
            <person name="Lu Y."/>
            <person name="Zhang L.S."/>
            <person name="Yu Z."/>
            <person name="Fan D."/>
            <person name="Liu X."/>
            <person name="Lu T."/>
            <person name="Li C."/>
            <person name="Wu Y."/>
            <person name="Sun T."/>
            <person name="Lei H."/>
            <person name="Li T."/>
            <person name="Hu H."/>
            <person name="Guan J."/>
            <person name="Wu M."/>
            <person name="Zhang R."/>
            <person name="Zhou B."/>
            <person name="Chen Z."/>
            <person name="Chen L."/>
            <person name="Jin Z."/>
            <person name="Wang R."/>
            <person name="Yin H."/>
            <person name="Cai Z."/>
            <person name="Ren S."/>
            <person name="Lv G."/>
            <person name="Gu W."/>
            <person name="Zhu G."/>
            <person name="Tu Y."/>
            <person name="Jia J."/>
            <person name="Zhang Y."/>
            <person name="Chen J."/>
            <person name="Kang H."/>
            <person name="Chen X."/>
            <person name="Shao C."/>
            <person name="Sun Y."/>
            <person name="Hu Q."/>
            <person name="Zhang X."/>
            <person name="Zhang W."/>
            <person name="Wang L."/>
            <person name="Ding C."/>
            <person name="Sheng H."/>
            <person name="Gu J."/>
            <person name="Chen S."/>
            <person name="Ni L."/>
            <person name="Zhu F."/>
            <person name="Chen W."/>
            <person name="Lan L."/>
            <person name="Lai Y."/>
            <person name="Cheng Z."/>
            <person name="Gu M."/>
            <person name="Jiang J."/>
            <person name="Li J."/>
            <person name="Hong G."/>
            <person name="Xue Y."/>
            <person name="Han B."/>
        </authorList>
    </citation>
    <scope>NUCLEOTIDE SEQUENCE</scope>
</reference>
<name>Q01LR2_ORYSA</name>
<sequence>MSVAEAIGRLRAFEESLKGRRREPEVEYLLLTRAQWENLYIKEKKGEDGSDSNSSERKVDRKKLQIACLFVDLRPVEVHEEVGALRRRSCQPPRRSGDAGLLPRRPDGNGLLPCKPAQPAFSLADLVAAASGAVDPPPLASLVDLAMTMMGGPGPRRGGFTCVSVKCGSGVDDDGGKLSSGGSSGHSPGKGGFAVVGLGCGQWRSHVEFGWCTGTP</sequence>
<reference evidence="2" key="2">
    <citation type="submission" date="2004-10" db="EMBL/GenBank/DDBJ databases">
        <title>Chromosome-wide comparison between domesticated rice subspecies indica and japonica.</title>
        <authorList>
            <person name="Han B."/>
        </authorList>
    </citation>
    <scope>NUCLEOTIDE SEQUENCE</scope>
</reference>
<protein>
    <submittedName>
        <fullName evidence="2">OSIGBa0139J17.12 protein</fullName>
    </submittedName>
</protein>
<accession>Q01LR2</accession>
<dbReference type="EMBL" id="CR855082">
    <property type="protein sequence ID" value="CAH66303.1"/>
    <property type="molecule type" value="Genomic_DNA"/>
</dbReference>
<proteinExistence type="predicted"/>
<dbReference type="AlphaFoldDB" id="Q01LR2"/>
<organism evidence="2">
    <name type="scientific">Oryza sativa</name>
    <name type="common">Rice</name>
    <dbReference type="NCBI Taxonomy" id="4530"/>
    <lineage>
        <taxon>Eukaryota</taxon>
        <taxon>Viridiplantae</taxon>
        <taxon>Streptophyta</taxon>
        <taxon>Embryophyta</taxon>
        <taxon>Tracheophyta</taxon>
        <taxon>Spermatophyta</taxon>
        <taxon>Magnoliopsida</taxon>
        <taxon>Liliopsida</taxon>
        <taxon>Poales</taxon>
        <taxon>Poaceae</taxon>
        <taxon>BOP clade</taxon>
        <taxon>Oryzoideae</taxon>
        <taxon>Oryzeae</taxon>
        <taxon>Oryzinae</taxon>
        <taxon>Oryza</taxon>
    </lineage>
</organism>
<gene>
    <name evidence="2" type="primary">OSIGBa0139J17.12</name>
</gene>
<feature type="region of interest" description="Disordered" evidence="1">
    <location>
        <begin position="85"/>
        <end position="109"/>
    </location>
</feature>